<dbReference type="InterPro" id="IPR017500">
    <property type="entry name" value="Phage_infect_YhgE_N"/>
</dbReference>
<dbReference type="NCBIfam" id="TIGR03061">
    <property type="entry name" value="pip_yhgE_Nterm"/>
    <property type="match status" value="1"/>
</dbReference>
<dbReference type="Gene3D" id="3.40.1710.10">
    <property type="entry name" value="abc type-2 transporter like domain"/>
    <property type="match status" value="1"/>
</dbReference>
<comment type="caution">
    <text evidence="6">The sequence shown here is derived from an EMBL/GenBank/DDBJ whole genome shotgun (WGS) entry which is preliminary data.</text>
</comment>
<accession>A0A2S3U9H0</accession>
<sequence>MIKAEWAYMQRHKFMMIVMAIIMLIPSIYAVTFLRSMWDPYGRLNHLPVAVVNQDQAVTYQGHRLSIGHDLTHTLKQSDALEFHAMTADQAKPGKNGRYYMVLTIPKNFSQHATTLLNRHPQAMVLHYDTSAGHNFVASQNGNFRGRLNSTSSHNDYDQLCQDDVCSYQATRWRSQNRYDD</sequence>
<evidence type="ECO:0000256" key="4">
    <source>
        <dbReference type="ARBA" id="ARBA00023136"/>
    </source>
</evidence>
<feature type="transmembrane region" description="Helical" evidence="5">
    <location>
        <begin position="14"/>
        <end position="34"/>
    </location>
</feature>
<gene>
    <name evidence="6" type="ORF">S101258_00545</name>
</gene>
<organism evidence="6 7">
    <name type="scientific">Lactiplantibacillus plantarum subsp. plantarum</name>
    <dbReference type="NCBI Taxonomy" id="337330"/>
    <lineage>
        <taxon>Bacteria</taxon>
        <taxon>Bacillati</taxon>
        <taxon>Bacillota</taxon>
        <taxon>Bacilli</taxon>
        <taxon>Lactobacillales</taxon>
        <taxon>Lactobacillaceae</taxon>
        <taxon>Lactiplantibacillus</taxon>
    </lineage>
</organism>
<keyword evidence="2 5" id="KW-0812">Transmembrane</keyword>
<dbReference type="GO" id="GO:0016020">
    <property type="term" value="C:membrane"/>
    <property type="evidence" value="ECO:0007669"/>
    <property type="project" value="UniProtKB-SubCell"/>
</dbReference>
<evidence type="ECO:0000313" key="7">
    <source>
        <dbReference type="Proteomes" id="UP000236990"/>
    </source>
</evidence>
<dbReference type="Proteomes" id="UP000236990">
    <property type="component" value="Unassembled WGS sequence"/>
</dbReference>
<evidence type="ECO:0000256" key="3">
    <source>
        <dbReference type="ARBA" id="ARBA00022989"/>
    </source>
</evidence>
<keyword evidence="4 5" id="KW-0472">Membrane</keyword>
<dbReference type="EMBL" id="NKCZ01000064">
    <property type="protein sequence ID" value="POD88698.1"/>
    <property type="molecule type" value="Genomic_DNA"/>
</dbReference>
<comment type="subcellular location">
    <subcellularLocation>
        <location evidence="1">Membrane</location>
        <topology evidence="1">Multi-pass membrane protein</topology>
    </subcellularLocation>
</comment>
<dbReference type="PANTHER" id="PTHR43077:SF5">
    <property type="entry name" value="PHAGE INFECTION PROTEIN"/>
    <property type="match status" value="1"/>
</dbReference>
<keyword evidence="3 5" id="KW-1133">Transmembrane helix</keyword>
<protein>
    <submittedName>
        <fullName evidence="6">Phage infection protein</fullName>
    </submittedName>
</protein>
<reference evidence="6 7" key="1">
    <citation type="submission" date="2017-06" db="EMBL/GenBank/DDBJ databases">
        <title>Genome sequence of Lactobacillus plantarum subsp. plantarum strain SRCM101258.</title>
        <authorList>
            <person name="Cho S.H."/>
        </authorList>
    </citation>
    <scope>NUCLEOTIDE SEQUENCE [LARGE SCALE GENOMIC DNA]</scope>
    <source>
        <strain evidence="6 7">SRCM101258</strain>
    </source>
</reference>
<dbReference type="PANTHER" id="PTHR43077">
    <property type="entry name" value="TRANSPORT PERMEASE YVFS-RELATED"/>
    <property type="match status" value="1"/>
</dbReference>
<proteinExistence type="predicted"/>
<evidence type="ECO:0000256" key="5">
    <source>
        <dbReference type="SAM" id="Phobius"/>
    </source>
</evidence>
<evidence type="ECO:0000256" key="2">
    <source>
        <dbReference type="ARBA" id="ARBA00022692"/>
    </source>
</evidence>
<evidence type="ECO:0000313" key="6">
    <source>
        <dbReference type="EMBL" id="POD88698.1"/>
    </source>
</evidence>
<dbReference type="InterPro" id="IPR051328">
    <property type="entry name" value="T7SS_ABC-Transporter"/>
</dbReference>
<evidence type="ECO:0000256" key="1">
    <source>
        <dbReference type="ARBA" id="ARBA00004141"/>
    </source>
</evidence>
<dbReference type="AlphaFoldDB" id="A0A2S3U9H0"/>
<name>A0A2S3U9H0_LACPN</name>